<accession>A0A0G0ZHG4</accession>
<dbReference type="AlphaFoldDB" id="A0A0G0ZHG4"/>
<dbReference type="STRING" id="1618659.UV11_C0011G0023"/>
<proteinExistence type="predicted"/>
<reference evidence="1" key="1">
    <citation type="journal article" date="2015" name="Nature">
        <title>rRNA introns, odd ribosomes, and small enigmatic genomes across a large radiation of phyla.</title>
        <authorList>
            <person name="Brown C.T."/>
            <person name="Hug L.A."/>
            <person name="Thomas B.C."/>
            <person name="Sharon I."/>
            <person name="Castelle C.J."/>
            <person name="Singh A."/>
            <person name="Wilkins M.J."/>
            <person name="Williams K.H."/>
            <person name="Banfield J.F."/>
        </authorList>
    </citation>
    <scope>NUCLEOTIDE SEQUENCE [LARGE SCALE GENOMIC DNA]</scope>
</reference>
<organism evidence="1 2">
    <name type="scientific">Candidatus Giovannonibacteria bacterium GW2011_GWF2_42_19</name>
    <dbReference type="NCBI Taxonomy" id="1618659"/>
    <lineage>
        <taxon>Bacteria</taxon>
        <taxon>Candidatus Giovannoniibacteriota</taxon>
    </lineage>
</organism>
<evidence type="ECO:0000313" key="1">
    <source>
        <dbReference type="EMBL" id="KKS48142.1"/>
    </source>
</evidence>
<name>A0A0G0ZHG4_9BACT</name>
<comment type="caution">
    <text evidence="1">The sequence shown here is derived from an EMBL/GenBank/DDBJ whole genome shotgun (WGS) entry which is preliminary data.</text>
</comment>
<dbReference type="Proteomes" id="UP000034036">
    <property type="component" value="Unassembled WGS sequence"/>
</dbReference>
<sequence length="34" mass="3577">MGEALALSSTCPERSRRVGETLSVSIAALSAEKR</sequence>
<evidence type="ECO:0000313" key="2">
    <source>
        <dbReference type="Proteomes" id="UP000034036"/>
    </source>
</evidence>
<gene>
    <name evidence="1" type="ORF">UV11_C0011G0023</name>
</gene>
<protein>
    <submittedName>
        <fullName evidence="1">Uncharacterized protein</fullName>
    </submittedName>
</protein>
<dbReference type="EMBL" id="LCDF01000011">
    <property type="protein sequence ID" value="KKS48142.1"/>
    <property type="molecule type" value="Genomic_DNA"/>
</dbReference>